<dbReference type="EMBL" id="SNYR01000002">
    <property type="protein sequence ID" value="TDQ64429.1"/>
    <property type="molecule type" value="Genomic_DNA"/>
</dbReference>
<feature type="chain" id="PRO_5021024369" evidence="1">
    <location>
        <begin position="23"/>
        <end position="195"/>
    </location>
</feature>
<dbReference type="RefSeq" id="WP_133573036.1">
    <property type="nucleotide sequence ID" value="NZ_SNYR01000002.1"/>
</dbReference>
<reference evidence="2 3" key="1">
    <citation type="submission" date="2019-03" db="EMBL/GenBank/DDBJ databases">
        <title>Genomic Encyclopedia of Type Strains, Phase III (KMG-III): the genomes of soil and plant-associated and newly described type strains.</title>
        <authorList>
            <person name="Whitman W."/>
        </authorList>
    </citation>
    <scope>NUCLEOTIDE SEQUENCE [LARGE SCALE GENOMIC DNA]</scope>
    <source>
        <strain evidence="2 3">CGMCC 1.7002</strain>
    </source>
</reference>
<protein>
    <submittedName>
        <fullName evidence="2">Uncharacterized protein</fullName>
    </submittedName>
</protein>
<dbReference type="Proteomes" id="UP000295391">
    <property type="component" value="Unassembled WGS sequence"/>
</dbReference>
<feature type="signal peptide" evidence="1">
    <location>
        <begin position="1"/>
        <end position="22"/>
    </location>
</feature>
<name>A0A4R6VL75_9HYPH</name>
<keyword evidence="3" id="KW-1185">Reference proteome</keyword>
<evidence type="ECO:0000256" key="1">
    <source>
        <dbReference type="SAM" id="SignalP"/>
    </source>
</evidence>
<evidence type="ECO:0000313" key="3">
    <source>
        <dbReference type="Proteomes" id="UP000295391"/>
    </source>
</evidence>
<keyword evidence="1" id="KW-0732">Signal</keyword>
<organism evidence="2 3">
    <name type="scientific">Maritalea mobilis</name>
    <dbReference type="NCBI Taxonomy" id="483324"/>
    <lineage>
        <taxon>Bacteria</taxon>
        <taxon>Pseudomonadati</taxon>
        <taxon>Pseudomonadota</taxon>
        <taxon>Alphaproteobacteria</taxon>
        <taxon>Hyphomicrobiales</taxon>
        <taxon>Devosiaceae</taxon>
        <taxon>Maritalea</taxon>
    </lineage>
</organism>
<proteinExistence type="predicted"/>
<dbReference type="OrthoDB" id="7605412at2"/>
<dbReference type="AlphaFoldDB" id="A0A4R6VL75"/>
<gene>
    <name evidence="2" type="ORF">ATL17_2448</name>
</gene>
<sequence>MKNLLFRSLYMFAFVGMLTAQAVALDCPANRAIYRFEEQGLAFEVRFVEANKFANIASDLYLRLTTPNQQYWFNFNVSNGYSGITLHPVSNPNDEAARQDGPRELHLDYAEDIADEILISLRFYPMDENLHFLHEPPVSISSAPAFIAMPEIGLSLWYNAHLLTEASELDRDPMPRGIFRLTECSNAPLPKAYPY</sequence>
<accession>A0A4R6VL75</accession>
<evidence type="ECO:0000313" key="2">
    <source>
        <dbReference type="EMBL" id="TDQ64429.1"/>
    </source>
</evidence>
<comment type="caution">
    <text evidence="2">The sequence shown here is derived from an EMBL/GenBank/DDBJ whole genome shotgun (WGS) entry which is preliminary data.</text>
</comment>